<reference evidence="2" key="1">
    <citation type="journal article" date="2019" name="Sci. Rep.">
        <title>Draft genome of Tanacetum cinerariifolium, the natural source of mosquito coil.</title>
        <authorList>
            <person name="Yamashiro T."/>
            <person name="Shiraishi A."/>
            <person name="Satake H."/>
            <person name="Nakayama K."/>
        </authorList>
    </citation>
    <scope>NUCLEOTIDE SEQUENCE</scope>
</reference>
<proteinExistence type="predicted"/>
<feature type="non-terminal residue" evidence="2">
    <location>
        <position position="1"/>
    </location>
</feature>
<evidence type="ECO:0000256" key="1">
    <source>
        <dbReference type="SAM" id="MobiDB-lite"/>
    </source>
</evidence>
<organism evidence="2">
    <name type="scientific">Tanacetum cinerariifolium</name>
    <name type="common">Dalmatian daisy</name>
    <name type="synonym">Chrysanthemum cinerariifolium</name>
    <dbReference type="NCBI Taxonomy" id="118510"/>
    <lineage>
        <taxon>Eukaryota</taxon>
        <taxon>Viridiplantae</taxon>
        <taxon>Streptophyta</taxon>
        <taxon>Embryophyta</taxon>
        <taxon>Tracheophyta</taxon>
        <taxon>Spermatophyta</taxon>
        <taxon>Magnoliopsida</taxon>
        <taxon>eudicotyledons</taxon>
        <taxon>Gunneridae</taxon>
        <taxon>Pentapetalae</taxon>
        <taxon>asterids</taxon>
        <taxon>campanulids</taxon>
        <taxon>Asterales</taxon>
        <taxon>Asteraceae</taxon>
        <taxon>Asteroideae</taxon>
        <taxon>Anthemideae</taxon>
        <taxon>Anthemidinae</taxon>
        <taxon>Tanacetum</taxon>
    </lineage>
</organism>
<feature type="non-terminal residue" evidence="2">
    <location>
        <position position="87"/>
    </location>
</feature>
<dbReference type="EMBL" id="BKCJ011843969">
    <property type="protein sequence ID" value="GFD57691.1"/>
    <property type="molecule type" value="Genomic_DNA"/>
</dbReference>
<sequence length="87" mass="9179">GELGGLLPLAGLLLGKGKQPEAAADARSSAHRGDEAQLVAAVVDAHRHALDHRRIGDHARQQRHQRQGEKAMRHRAAERGSGGGDGI</sequence>
<comment type="caution">
    <text evidence="2">The sequence shown here is derived from an EMBL/GenBank/DDBJ whole genome shotgun (WGS) entry which is preliminary data.</text>
</comment>
<feature type="compositionally biased region" description="Basic and acidic residues" evidence="1">
    <location>
        <begin position="51"/>
        <end position="78"/>
    </location>
</feature>
<feature type="region of interest" description="Disordered" evidence="1">
    <location>
        <begin position="51"/>
        <end position="87"/>
    </location>
</feature>
<name>A0A699XLF0_TANCI</name>
<accession>A0A699XLF0</accession>
<protein>
    <submittedName>
        <fullName evidence="2">Uncharacterized protein</fullName>
    </submittedName>
</protein>
<gene>
    <name evidence="2" type="ORF">Tci_929660</name>
</gene>
<dbReference type="AlphaFoldDB" id="A0A699XLF0"/>
<evidence type="ECO:0000313" key="2">
    <source>
        <dbReference type="EMBL" id="GFD57691.1"/>
    </source>
</evidence>